<evidence type="ECO:0000259" key="2">
    <source>
        <dbReference type="Pfam" id="PF13358"/>
    </source>
</evidence>
<dbReference type="InterPro" id="IPR052338">
    <property type="entry name" value="Transposase_5"/>
</dbReference>
<feature type="domain" description="Transposase Tc1-like" evidence="1">
    <location>
        <begin position="68"/>
        <end position="139"/>
    </location>
</feature>
<comment type="caution">
    <text evidence="4">The sequence shown here is derived from an EMBL/GenBank/DDBJ whole genome shotgun (WGS) entry which is preliminary data.</text>
</comment>
<dbReference type="InterPro" id="IPR002492">
    <property type="entry name" value="Transposase_Tc1-like"/>
</dbReference>
<evidence type="ECO:0000259" key="1">
    <source>
        <dbReference type="Pfam" id="PF01498"/>
    </source>
</evidence>
<dbReference type="InterPro" id="IPR036388">
    <property type="entry name" value="WH-like_DNA-bd_sf"/>
</dbReference>
<dbReference type="GO" id="GO:0015074">
    <property type="term" value="P:DNA integration"/>
    <property type="evidence" value="ECO:0007669"/>
    <property type="project" value="InterPro"/>
</dbReference>
<organism evidence="4 5">
    <name type="scientific">Alcanivorax profundi</name>
    <dbReference type="NCBI Taxonomy" id="2338368"/>
    <lineage>
        <taxon>Bacteria</taxon>
        <taxon>Pseudomonadati</taxon>
        <taxon>Pseudomonadota</taxon>
        <taxon>Gammaproteobacteria</taxon>
        <taxon>Oceanospirillales</taxon>
        <taxon>Alcanivoracaceae</taxon>
        <taxon>Alcanivorax</taxon>
    </lineage>
</organism>
<sequence length="345" mass="39096">MKTRELSMGEKQAIVKLREDGKSIRAIAQTLTIASTTIWNVLKKKETTGVLSNRPRMGRPRKTSAVDDRNIVRAVKKDPKTTVSDISNNLKRAGVKVSQSTVRRRLHEQKYRGYTRRCKPLISKKNKKARLEFAKNYRDKPQTFWGKVLWTDETKINLYQSDGKAKVWRKKGSAHDPKHTSSSVKHGGGNVMAWACMASSGTGSLIFIDDVTHDGSSKMNSEVYRKILSANLQKNATKLIGRSFIMQQDNDPKHSAKATKEFIRGKKWKVLDWPSQSPDLNPIEHAFYLLKKRLKGVTPQNKQQLKEAAVEAWKSITKEECKSLVKSMGHRLDAVIASKGFSTKY</sequence>
<dbReference type="NCBIfam" id="NF033545">
    <property type="entry name" value="transpos_IS630"/>
    <property type="match status" value="1"/>
</dbReference>
<feature type="domain" description="Tc1-like transposase DDE" evidence="2">
    <location>
        <begin position="148"/>
        <end position="306"/>
    </location>
</feature>
<dbReference type="Proteomes" id="UP000283734">
    <property type="component" value="Unassembled WGS sequence"/>
</dbReference>
<dbReference type="Pfam" id="PF01498">
    <property type="entry name" value="HTH_Tnp_Tc3_2"/>
    <property type="match status" value="1"/>
</dbReference>
<dbReference type="Gene3D" id="3.30.420.10">
    <property type="entry name" value="Ribonuclease H-like superfamily/Ribonuclease H"/>
    <property type="match status" value="1"/>
</dbReference>
<keyword evidence="5" id="KW-1185">Reference proteome</keyword>
<dbReference type="InterPro" id="IPR038717">
    <property type="entry name" value="Tc1-like_DDE_dom"/>
</dbReference>
<gene>
    <name evidence="4" type="ORF">D4A39_16665</name>
</gene>
<dbReference type="AlphaFoldDB" id="A0A418XSD9"/>
<dbReference type="EMBL" id="QYYA01000023">
    <property type="protein sequence ID" value="RJG15343.1"/>
    <property type="molecule type" value="Genomic_DNA"/>
</dbReference>
<dbReference type="Pfam" id="PF13358">
    <property type="entry name" value="DDE_3"/>
    <property type="match status" value="1"/>
</dbReference>
<accession>A0A418XSD9</accession>
<dbReference type="InterPro" id="IPR036397">
    <property type="entry name" value="RNaseH_sf"/>
</dbReference>
<evidence type="ECO:0000313" key="5">
    <source>
        <dbReference type="Proteomes" id="UP000283734"/>
    </source>
</evidence>
<dbReference type="InterPro" id="IPR009057">
    <property type="entry name" value="Homeodomain-like_sf"/>
</dbReference>
<dbReference type="SUPFAM" id="SSF46689">
    <property type="entry name" value="Homeodomain-like"/>
    <property type="match status" value="1"/>
</dbReference>
<dbReference type="InterPro" id="IPR025246">
    <property type="entry name" value="IS30-like_HTH"/>
</dbReference>
<feature type="domain" description="Transposase IS30-like HTH" evidence="3">
    <location>
        <begin position="2"/>
        <end position="44"/>
    </location>
</feature>
<proteinExistence type="predicted"/>
<dbReference type="PANTHER" id="PTHR23022:SF135">
    <property type="entry name" value="SI:DKEY-77F5.3"/>
    <property type="match status" value="1"/>
</dbReference>
<evidence type="ECO:0000259" key="3">
    <source>
        <dbReference type="Pfam" id="PF13936"/>
    </source>
</evidence>
<name>A0A418XSD9_9GAMM</name>
<protein>
    <submittedName>
        <fullName evidence="4">IS630 family transposase</fullName>
    </submittedName>
</protein>
<dbReference type="Pfam" id="PF13936">
    <property type="entry name" value="HTH_38"/>
    <property type="match status" value="1"/>
</dbReference>
<evidence type="ECO:0000313" key="4">
    <source>
        <dbReference type="EMBL" id="RJG15343.1"/>
    </source>
</evidence>
<dbReference type="InterPro" id="IPR047655">
    <property type="entry name" value="Transpos_IS630-like"/>
</dbReference>
<dbReference type="GO" id="GO:0006313">
    <property type="term" value="P:DNA transposition"/>
    <property type="evidence" value="ECO:0007669"/>
    <property type="project" value="InterPro"/>
</dbReference>
<dbReference type="GO" id="GO:0003677">
    <property type="term" value="F:DNA binding"/>
    <property type="evidence" value="ECO:0007669"/>
    <property type="project" value="InterPro"/>
</dbReference>
<dbReference type="Gene3D" id="1.10.10.10">
    <property type="entry name" value="Winged helix-like DNA-binding domain superfamily/Winged helix DNA-binding domain"/>
    <property type="match status" value="2"/>
</dbReference>
<reference evidence="4 5" key="1">
    <citation type="submission" date="2018-09" db="EMBL/GenBank/DDBJ databases">
        <title>Alcanivorax profundi sp. nov., isolated from 1000 m-depth seawater of the Mariana Trench.</title>
        <authorList>
            <person name="Liu J."/>
        </authorList>
    </citation>
    <scope>NUCLEOTIDE SEQUENCE [LARGE SCALE GENOMIC DNA]</scope>
    <source>
        <strain evidence="4 5">MTEO17</strain>
    </source>
</reference>
<dbReference type="PANTHER" id="PTHR23022">
    <property type="entry name" value="TRANSPOSABLE ELEMENT-RELATED"/>
    <property type="match status" value="1"/>
</dbReference>